<keyword evidence="2" id="KW-0238">DNA-binding</keyword>
<name>A0A4U1C2K0_9SPHI</name>
<dbReference type="PANTHER" id="PTHR43280:SF28">
    <property type="entry name" value="HTH-TYPE TRANSCRIPTIONAL ACTIVATOR RHAS"/>
    <property type="match status" value="1"/>
</dbReference>
<dbReference type="SUPFAM" id="SSF55008">
    <property type="entry name" value="HMA, heavy metal-associated domain"/>
    <property type="match status" value="1"/>
</dbReference>
<dbReference type="InterPro" id="IPR009057">
    <property type="entry name" value="Homeodomain-like_sf"/>
</dbReference>
<feature type="domain" description="HTH araC/xylS-type" evidence="4">
    <location>
        <begin position="100"/>
        <end position="179"/>
    </location>
</feature>
<comment type="caution">
    <text evidence="5">The sequence shown here is derived from an EMBL/GenBank/DDBJ whole genome shotgun (WGS) entry which is preliminary data.</text>
</comment>
<dbReference type="EMBL" id="SWBP01000002">
    <property type="protein sequence ID" value="TKB99257.1"/>
    <property type="molecule type" value="Genomic_DNA"/>
</dbReference>
<dbReference type="GO" id="GO:0046872">
    <property type="term" value="F:metal ion binding"/>
    <property type="evidence" value="ECO:0007669"/>
    <property type="project" value="InterPro"/>
</dbReference>
<organism evidence="5 6">
    <name type="scientific">Pedobacter cryophilus</name>
    <dbReference type="NCBI Taxonomy" id="2571271"/>
    <lineage>
        <taxon>Bacteria</taxon>
        <taxon>Pseudomonadati</taxon>
        <taxon>Bacteroidota</taxon>
        <taxon>Sphingobacteriia</taxon>
        <taxon>Sphingobacteriales</taxon>
        <taxon>Sphingobacteriaceae</taxon>
        <taxon>Pedobacter</taxon>
    </lineage>
</organism>
<keyword evidence="1" id="KW-0805">Transcription regulation</keyword>
<keyword evidence="3" id="KW-0804">Transcription</keyword>
<dbReference type="Pfam" id="PF12833">
    <property type="entry name" value="HTH_18"/>
    <property type="match status" value="1"/>
</dbReference>
<dbReference type="OrthoDB" id="952277at2"/>
<evidence type="ECO:0000256" key="3">
    <source>
        <dbReference type="ARBA" id="ARBA00023163"/>
    </source>
</evidence>
<dbReference type="SUPFAM" id="SSF46689">
    <property type="entry name" value="Homeodomain-like"/>
    <property type="match status" value="1"/>
</dbReference>
<evidence type="ECO:0000256" key="1">
    <source>
        <dbReference type="ARBA" id="ARBA00023015"/>
    </source>
</evidence>
<dbReference type="AlphaFoldDB" id="A0A4U1C2K0"/>
<keyword evidence="6" id="KW-1185">Reference proteome</keyword>
<dbReference type="InterPro" id="IPR018060">
    <property type="entry name" value="HTH_AraC"/>
</dbReference>
<dbReference type="PANTHER" id="PTHR43280">
    <property type="entry name" value="ARAC-FAMILY TRANSCRIPTIONAL REGULATOR"/>
    <property type="match status" value="1"/>
</dbReference>
<evidence type="ECO:0000256" key="2">
    <source>
        <dbReference type="ARBA" id="ARBA00023125"/>
    </source>
</evidence>
<evidence type="ECO:0000313" key="6">
    <source>
        <dbReference type="Proteomes" id="UP000308181"/>
    </source>
</evidence>
<sequence length="194" mass="22261">MKTPEKETTLFIKNMVCPRCIKAVWEELEQLNYEVIDVFLGVARVKGLVNEGDIAQVLLANGFELLNDKDEKLIERIKTNIIALVQSKDPLIQQNLSVWLAKQLDTEYQHLSTLFSAVEGITIERYFILQRLEKVKELLVYNELSLKEIAFQLGFSSIAHLSAQFKKMTGFTTTYFKEMGNSKRKSLDNVIQPS</sequence>
<dbReference type="SMART" id="SM00342">
    <property type="entry name" value="HTH_ARAC"/>
    <property type="match status" value="1"/>
</dbReference>
<accession>A0A4U1C2K0</accession>
<dbReference type="GO" id="GO:0043565">
    <property type="term" value="F:sequence-specific DNA binding"/>
    <property type="evidence" value="ECO:0007669"/>
    <property type="project" value="InterPro"/>
</dbReference>
<dbReference type="Proteomes" id="UP000308181">
    <property type="component" value="Unassembled WGS sequence"/>
</dbReference>
<dbReference type="PROSITE" id="PS01124">
    <property type="entry name" value="HTH_ARAC_FAMILY_2"/>
    <property type="match status" value="1"/>
</dbReference>
<dbReference type="GO" id="GO:0003700">
    <property type="term" value="F:DNA-binding transcription factor activity"/>
    <property type="evidence" value="ECO:0007669"/>
    <property type="project" value="InterPro"/>
</dbReference>
<reference evidence="5 6" key="1">
    <citation type="submission" date="2019-04" db="EMBL/GenBank/DDBJ databases">
        <title>Pedobacter sp. AR-3-17 sp. nov., isolated from Arctic soil.</title>
        <authorList>
            <person name="Dahal R.H."/>
            <person name="Kim D.-U."/>
        </authorList>
    </citation>
    <scope>NUCLEOTIDE SEQUENCE [LARGE SCALE GENOMIC DNA]</scope>
    <source>
        <strain evidence="5 6">AR-3-17</strain>
    </source>
</reference>
<dbReference type="Gene3D" id="1.10.10.60">
    <property type="entry name" value="Homeodomain-like"/>
    <property type="match status" value="1"/>
</dbReference>
<gene>
    <name evidence="5" type="ORF">FA046_06260</name>
</gene>
<dbReference type="InterPro" id="IPR036163">
    <property type="entry name" value="HMA_dom_sf"/>
</dbReference>
<evidence type="ECO:0000313" key="5">
    <source>
        <dbReference type="EMBL" id="TKB99257.1"/>
    </source>
</evidence>
<evidence type="ECO:0000259" key="4">
    <source>
        <dbReference type="PROSITE" id="PS01124"/>
    </source>
</evidence>
<proteinExistence type="predicted"/>
<protein>
    <submittedName>
        <fullName evidence="5">Helix-turn-helix transcriptional regulator</fullName>
    </submittedName>
</protein>